<feature type="region of interest" description="Disordered" evidence="1">
    <location>
        <begin position="267"/>
        <end position="339"/>
    </location>
</feature>
<dbReference type="SUPFAM" id="SSF54695">
    <property type="entry name" value="POZ domain"/>
    <property type="match status" value="1"/>
</dbReference>
<dbReference type="EMBL" id="KZ679264">
    <property type="protein sequence ID" value="PTB39579.1"/>
    <property type="molecule type" value="Genomic_DNA"/>
</dbReference>
<gene>
    <name evidence="2" type="ORF">M441DRAFT_143452</name>
</gene>
<dbReference type="AlphaFoldDB" id="A0A2T3Z459"/>
<name>A0A2T3Z459_TRIA4</name>
<sequence length="339" mass="38344">MPSRPVSSISQVSLNKALPPTPGPDASDLTTLLIGPKKRRFKVNHTLLCEVSPFFQERLEDPFHSQTVSLWLPSESPAMFGLFVEWVHSPETFRDYLDNAIDSAFKKGEQTSLDIHWAIIHLHLFASQLSLGYLQDASMDALQDLYLKYDWDVPPKLVVYLYTECEAEPAIRLRRWAVAMVAFCLAFGSQLKLPAQDSTSLDPNQFYALFQSLSDFSADYAQHMECMKESGYDVQLKNPQLRISENEENNDGRFFGFRECSFHSHKSEVGEGPCPLAGVRAPSRAMSAPDLPRPRWGKHKRQESSNPPRSLFSRNSNREDEERTGGFSQSLSSIASKFS</sequence>
<dbReference type="Gene3D" id="3.30.710.10">
    <property type="entry name" value="Potassium Channel Kv1.1, Chain A"/>
    <property type="match status" value="1"/>
</dbReference>
<proteinExistence type="predicted"/>
<dbReference type="InterPro" id="IPR011333">
    <property type="entry name" value="SKP1/BTB/POZ_sf"/>
</dbReference>
<dbReference type="Proteomes" id="UP000240493">
    <property type="component" value="Unassembled WGS sequence"/>
</dbReference>
<feature type="compositionally biased region" description="Polar residues" evidence="1">
    <location>
        <begin position="326"/>
        <end position="339"/>
    </location>
</feature>
<evidence type="ECO:0008006" key="4">
    <source>
        <dbReference type="Google" id="ProtNLM"/>
    </source>
</evidence>
<organism evidence="2 3">
    <name type="scientific">Trichoderma asperellum (strain ATCC 204424 / CBS 433.97 / NBRC 101777)</name>
    <dbReference type="NCBI Taxonomy" id="1042311"/>
    <lineage>
        <taxon>Eukaryota</taxon>
        <taxon>Fungi</taxon>
        <taxon>Dikarya</taxon>
        <taxon>Ascomycota</taxon>
        <taxon>Pezizomycotina</taxon>
        <taxon>Sordariomycetes</taxon>
        <taxon>Hypocreomycetidae</taxon>
        <taxon>Hypocreales</taxon>
        <taxon>Hypocreaceae</taxon>
        <taxon>Trichoderma</taxon>
    </lineage>
</organism>
<feature type="region of interest" description="Disordered" evidence="1">
    <location>
        <begin position="1"/>
        <end position="25"/>
    </location>
</feature>
<protein>
    <recommendedName>
        <fullName evidence="4">BTB domain-containing protein</fullName>
    </recommendedName>
</protein>
<evidence type="ECO:0000313" key="3">
    <source>
        <dbReference type="Proteomes" id="UP000240493"/>
    </source>
</evidence>
<accession>A0A2T3Z459</accession>
<evidence type="ECO:0000313" key="2">
    <source>
        <dbReference type="EMBL" id="PTB39579.1"/>
    </source>
</evidence>
<reference evidence="2 3" key="1">
    <citation type="submission" date="2016-07" db="EMBL/GenBank/DDBJ databases">
        <title>Multiple horizontal gene transfer events from other fungi enriched the ability of initially mycotrophic Trichoderma (Ascomycota) to feed on dead plant biomass.</title>
        <authorList>
            <consortium name="DOE Joint Genome Institute"/>
            <person name="Aerts A."/>
            <person name="Atanasova L."/>
            <person name="Chenthamara K."/>
            <person name="Zhang J."/>
            <person name="Grujic M."/>
            <person name="Henrissat B."/>
            <person name="Kuo A."/>
            <person name="Salamov A."/>
            <person name="Lipzen A."/>
            <person name="Labutti K."/>
            <person name="Barry K."/>
            <person name="Miao Y."/>
            <person name="Rahimi M.J."/>
            <person name="Shen Q."/>
            <person name="Grigoriev I.V."/>
            <person name="Kubicek C.P."/>
            <person name="Druzhinina I.S."/>
        </authorList>
    </citation>
    <scope>NUCLEOTIDE SEQUENCE [LARGE SCALE GENOMIC DNA]</scope>
    <source>
        <strain evidence="2 3">CBS 433.97</strain>
    </source>
</reference>
<feature type="compositionally biased region" description="Polar residues" evidence="1">
    <location>
        <begin position="304"/>
        <end position="315"/>
    </location>
</feature>
<dbReference type="OrthoDB" id="1022638at2759"/>
<evidence type="ECO:0000256" key="1">
    <source>
        <dbReference type="SAM" id="MobiDB-lite"/>
    </source>
</evidence>
<feature type="compositionally biased region" description="Polar residues" evidence="1">
    <location>
        <begin position="1"/>
        <end position="14"/>
    </location>
</feature>
<dbReference type="STRING" id="1042311.A0A2T3Z459"/>
<keyword evidence="3" id="KW-1185">Reference proteome</keyword>